<comment type="caution">
    <text evidence="2">The sequence shown here is derived from an EMBL/GenBank/DDBJ whole genome shotgun (WGS) entry which is preliminary data.</text>
</comment>
<accession>A0ABQ6M0I4</accession>
<name>A0ABQ6M0I4_9GAMM</name>
<gene>
    <name evidence="2" type="ORF">MNKW57_21790</name>
</gene>
<evidence type="ECO:0000313" key="2">
    <source>
        <dbReference type="EMBL" id="GMG87858.1"/>
    </source>
</evidence>
<organism evidence="2 3">
    <name type="scientific">Biformimicrobium ophioploci</name>
    <dbReference type="NCBI Taxonomy" id="3036711"/>
    <lineage>
        <taxon>Bacteria</taxon>
        <taxon>Pseudomonadati</taxon>
        <taxon>Pseudomonadota</taxon>
        <taxon>Gammaproteobacteria</taxon>
        <taxon>Cellvibrionales</taxon>
        <taxon>Microbulbiferaceae</taxon>
        <taxon>Biformimicrobium</taxon>
    </lineage>
</organism>
<evidence type="ECO:0000313" key="3">
    <source>
        <dbReference type="Proteomes" id="UP001224392"/>
    </source>
</evidence>
<keyword evidence="1" id="KW-0732">Signal</keyword>
<dbReference type="EMBL" id="BSYJ01000004">
    <property type="protein sequence ID" value="GMG87858.1"/>
    <property type="molecule type" value="Genomic_DNA"/>
</dbReference>
<feature type="chain" id="PRO_5046810038" evidence="1">
    <location>
        <begin position="37"/>
        <end position="270"/>
    </location>
</feature>
<dbReference type="Pfam" id="PF11932">
    <property type="entry name" value="DUF3450"/>
    <property type="match status" value="1"/>
</dbReference>
<reference evidence="2 3" key="1">
    <citation type="submission" date="2023-04" db="EMBL/GenBank/DDBJ databases">
        <title>Marinobulbifer ophiurae gen. nov., sp. Nov., isolate from tissue of brittle star Ophioplocus japonicus.</title>
        <authorList>
            <person name="Kawano K."/>
            <person name="Sawayama S."/>
            <person name="Nakagawa S."/>
        </authorList>
    </citation>
    <scope>NUCLEOTIDE SEQUENCE [LARGE SCALE GENOMIC DNA]</scope>
    <source>
        <strain evidence="2 3">NKW57</strain>
    </source>
</reference>
<evidence type="ECO:0000256" key="1">
    <source>
        <dbReference type="SAM" id="SignalP"/>
    </source>
</evidence>
<feature type="signal peptide" evidence="1">
    <location>
        <begin position="1"/>
        <end position="36"/>
    </location>
</feature>
<sequence>MKLLNPLGGLMKIKRLQAVAMTTALSAGALMGSVAAADTIDSVLSVGQQKTAAAQSSQKRIDKIAEETNSLLQDFKVVNKEIDGLRVYNKQLEKQLANQLDVIRKLEQSIANVTVIERQIQPLILRMVTALEQFIELDVPFDLDARMANLEKVKSNMDRSDITVAEKFRQILELYNFESEYSRKINSYRDTLVVDGQEREVNVLQIGRIALVAQTTDSSTTLAYDKEQKGWVEVDAGEYRRAVMEGLKIAKNQATKAIMTMPIPAPEAAQ</sequence>
<dbReference type="PIRSF" id="PIRSF028069">
    <property type="entry name" value="UCP028069"/>
    <property type="match status" value="1"/>
</dbReference>
<protein>
    <submittedName>
        <fullName evidence="2">DUF3450 domain-containing protein</fullName>
    </submittedName>
</protein>
<dbReference type="InterPro" id="IPR016866">
    <property type="entry name" value="UCP028069"/>
</dbReference>
<keyword evidence="3" id="KW-1185">Reference proteome</keyword>
<dbReference type="Proteomes" id="UP001224392">
    <property type="component" value="Unassembled WGS sequence"/>
</dbReference>
<proteinExistence type="predicted"/>